<dbReference type="NCBIfam" id="NF005115">
    <property type="entry name" value="PRK06547.1"/>
    <property type="match status" value="1"/>
</dbReference>
<keyword evidence="2" id="KW-1185">Reference proteome</keyword>
<keyword evidence="1" id="KW-0547">Nucleotide-binding</keyword>
<organism evidence="1 2">
    <name type="scientific">Paramicrobacterium chengjingii</name>
    <dbReference type="NCBI Taxonomy" id="2769067"/>
    <lineage>
        <taxon>Bacteria</taxon>
        <taxon>Bacillati</taxon>
        <taxon>Actinomycetota</taxon>
        <taxon>Actinomycetes</taxon>
        <taxon>Micrococcales</taxon>
        <taxon>Microbacteriaceae</taxon>
        <taxon>Paramicrobacterium</taxon>
    </lineage>
</organism>
<accession>A0ABX6YM88</accession>
<name>A0ABX6YM88_9MICO</name>
<keyword evidence="1" id="KW-0067">ATP-binding</keyword>
<dbReference type="Proteomes" id="UP000662814">
    <property type="component" value="Chromosome"/>
</dbReference>
<dbReference type="Gene3D" id="3.40.50.300">
    <property type="entry name" value="P-loop containing nucleotide triphosphate hydrolases"/>
    <property type="match status" value="1"/>
</dbReference>
<proteinExistence type="predicted"/>
<gene>
    <name evidence="1" type="ORF">HCR76_07355</name>
</gene>
<reference evidence="1 2" key="1">
    <citation type="submission" date="2020-12" db="EMBL/GenBank/DDBJ databases">
        <title>Microbacterium sp. HY060.</title>
        <authorList>
            <person name="Zhou J."/>
        </authorList>
    </citation>
    <scope>NUCLEOTIDE SEQUENCE [LARGE SCALE GENOMIC DNA]</scope>
    <source>
        <strain evidence="1 2">HY60</strain>
    </source>
</reference>
<sequence length="188" mass="21006">MADELARIAHNAQTIVAAAARLPRRHPIVLIDGPSGAGKSVTADAVVAAWEGEMPLLLRMDEVYPGWGGLWQAGEHIETSLLEPLSRGETGRWRRYDWHEKRQAEWHDVAQGRALVVEGCGVLTQGNAARAHLRVWLDGDPDARKRRALERDRGAFDAHWDAWAAQMDAFEAQHRPRSLADLVLWADD</sequence>
<dbReference type="RefSeq" id="WP_166989605.1">
    <property type="nucleotide sequence ID" value="NZ_CP061169.1"/>
</dbReference>
<dbReference type="SUPFAM" id="SSF52540">
    <property type="entry name" value="P-loop containing nucleoside triphosphate hydrolases"/>
    <property type="match status" value="1"/>
</dbReference>
<dbReference type="EMBL" id="CP061169">
    <property type="protein sequence ID" value="QPZ39837.1"/>
    <property type="molecule type" value="Genomic_DNA"/>
</dbReference>
<dbReference type="InterPro" id="IPR027417">
    <property type="entry name" value="P-loop_NTPase"/>
</dbReference>
<evidence type="ECO:0000313" key="2">
    <source>
        <dbReference type="Proteomes" id="UP000662814"/>
    </source>
</evidence>
<evidence type="ECO:0000313" key="1">
    <source>
        <dbReference type="EMBL" id="QPZ39837.1"/>
    </source>
</evidence>
<dbReference type="GO" id="GO:0005524">
    <property type="term" value="F:ATP binding"/>
    <property type="evidence" value="ECO:0007669"/>
    <property type="project" value="UniProtKB-KW"/>
</dbReference>
<protein>
    <submittedName>
        <fullName evidence="1">ATP-binding protein</fullName>
    </submittedName>
</protein>